<dbReference type="CDD" id="cd00093">
    <property type="entry name" value="HTH_XRE"/>
    <property type="match status" value="1"/>
</dbReference>
<dbReference type="SMART" id="SM00530">
    <property type="entry name" value="HTH_XRE"/>
    <property type="match status" value="1"/>
</dbReference>
<organism evidence="3">
    <name type="scientific">marine sediment metagenome</name>
    <dbReference type="NCBI Taxonomy" id="412755"/>
    <lineage>
        <taxon>unclassified sequences</taxon>
        <taxon>metagenomes</taxon>
        <taxon>ecological metagenomes</taxon>
    </lineage>
</organism>
<sequence length="158" mass="17213">MNDLGKIIKLRRVAAGLTLKELAAKSDVSSSYLGRVERGERFPSATVLRKIAQPLGFGEAEVLALAGFMSPQSETESEAQLVRLDPYVAGVLSQEPVEVQRTVVAILSILKSLAKGSNCNIDFAEYVHRKYPELDEDIITRVKDMLDHPEGSSGLSPT</sequence>
<dbReference type="PROSITE" id="PS50943">
    <property type="entry name" value="HTH_CROC1"/>
    <property type="match status" value="1"/>
</dbReference>
<dbReference type="PANTHER" id="PTHR46797">
    <property type="entry name" value="HTH-TYPE TRANSCRIPTIONAL REGULATOR"/>
    <property type="match status" value="1"/>
</dbReference>
<protein>
    <recommendedName>
        <fullName evidence="2">HTH cro/C1-type domain-containing protein</fullName>
    </recommendedName>
</protein>
<proteinExistence type="predicted"/>
<keyword evidence="1" id="KW-0238">DNA-binding</keyword>
<dbReference type="Gene3D" id="1.10.260.40">
    <property type="entry name" value="lambda repressor-like DNA-binding domains"/>
    <property type="match status" value="1"/>
</dbReference>
<feature type="domain" description="HTH cro/C1-type" evidence="2">
    <location>
        <begin position="8"/>
        <end position="63"/>
    </location>
</feature>
<reference evidence="3" key="1">
    <citation type="journal article" date="2014" name="Front. Microbiol.">
        <title>High frequency of phylogenetically diverse reductive dehalogenase-homologous genes in deep subseafloor sedimentary metagenomes.</title>
        <authorList>
            <person name="Kawai M."/>
            <person name="Futagami T."/>
            <person name="Toyoda A."/>
            <person name="Takaki Y."/>
            <person name="Nishi S."/>
            <person name="Hori S."/>
            <person name="Arai W."/>
            <person name="Tsubouchi T."/>
            <person name="Morono Y."/>
            <person name="Uchiyama I."/>
            <person name="Ito T."/>
            <person name="Fujiyama A."/>
            <person name="Inagaki F."/>
            <person name="Takami H."/>
        </authorList>
    </citation>
    <scope>NUCLEOTIDE SEQUENCE</scope>
    <source>
        <strain evidence="3">Expedition CK06-06</strain>
    </source>
</reference>
<dbReference type="GO" id="GO:0003677">
    <property type="term" value="F:DNA binding"/>
    <property type="evidence" value="ECO:0007669"/>
    <property type="project" value="UniProtKB-KW"/>
</dbReference>
<dbReference type="AlphaFoldDB" id="X1U3N2"/>
<dbReference type="InterPro" id="IPR010982">
    <property type="entry name" value="Lambda_DNA-bd_dom_sf"/>
</dbReference>
<dbReference type="EMBL" id="BARW01027045">
    <property type="protein sequence ID" value="GAJ12099.1"/>
    <property type="molecule type" value="Genomic_DNA"/>
</dbReference>
<evidence type="ECO:0000313" key="3">
    <source>
        <dbReference type="EMBL" id="GAJ12099.1"/>
    </source>
</evidence>
<dbReference type="InterPro" id="IPR050807">
    <property type="entry name" value="TransReg_Diox_bact_type"/>
</dbReference>
<dbReference type="Pfam" id="PF13560">
    <property type="entry name" value="HTH_31"/>
    <property type="match status" value="1"/>
</dbReference>
<dbReference type="GO" id="GO:0005829">
    <property type="term" value="C:cytosol"/>
    <property type="evidence" value="ECO:0007669"/>
    <property type="project" value="TreeGrafter"/>
</dbReference>
<gene>
    <name evidence="3" type="ORF">S12H4_43969</name>
</gene>
<evidence type="ECO:0000256" key="1">
    <source>
        <dbReference type="ARBA" id="ARBA00023125"/>
    </source>
</evidence>
<accession>X1U3N2</accession>
<dbReference type="SUPFAM" id="SSF47413">
    <property type="entry name" value="lambda repressor-like DNA-binding domains"/>
    <property type="match status" value="1"/>
</dbReference>
<dbReference type="InterPro" id="IPR001387">
    <property type="entry name" value="Cro/C1-type_HTH"/>
</dbReference>
<comment type="caution">
    <text evidence="3">The sequence shown here is derived from an EMBL/GenBank/DDBJ whole genome shotgun (WGS) entry which is preliminary data.</text>
</comment>
<name>X1U3N2_9ZZZZ</name>
<dbReference type="PANTHER" id="PTHR46797:SF1">
    <property type="entry name" value="METHYLPHOSPHONATE SYNTHASE"/>
    <property type="match status" value="1"/>
</dbReference>
<dbReference type="GO" id="GO:0003700">
    <property type="term" value="F:DNA-binding transcription factor activity"/>
    <property type="evidence" value="ECO:0007669"/>
    <property type="project" value="TreeGrafter"/>
</dbReference>
<evidence type="ECO:0000259" key="2">
    <source>
        <dbReference type="PROSITE" id="PS50943"/>
    </source>
</evidence>